<accession>A0ABS1SSB4</accession>
<keyword evidence="3" id="KW-1185">Reference proteome</keyword>
<keyword evidence="1" id="KW-0472">Membrane</keyword>
<evidence type="ECO:0000313" key="2">
    <source>
        <dbReference type="EMBL" id="MBL3691051.1"/>
    </source>
</evidence>
<proteinExistence type="predicted"/>
<evidence type="ECO:0008006" key="4">
    <source>
        <dbReference type="Google" id="ProtNLM"/>
    </source>
</evidence>
<gene>
    <name evidence="2" type="ORF">D3226_13990</name>
</gene>
<reference evidence="2 3" key="1">
    <citation type="submission" date="2018-09" db="EMBL/GenBank/DDBJ databases">
        <title>Comparative genomics of Leucobacter spp.</title>
        <authorList>
            <person name="Reis A.C."/>
            <person name="Kolvenbach B.A."/>
            <person name="Corvini P.F.X."/>
            <person name="Nunes O.C."/>
        </authorList>
    </citation>
    <scope>NUCLEOTIDE SEQUENCE [LARGE SCALE GENOMIC DNA]</scope>
    <source>
        <strain evidence="2 3">L-1</strain>
    </source>
</reference>
<organism evidence="2 3">
    <name type="scientific">Leucobacter chromiireducens subsp. chromiireducens</name>
    <dbReference type="NCBI Taxonomy" id="660067"/>
    <lineage>
        <taxon>Bacteria</taxon>
        <taxon>Bacillati</taxon>
        <taxon>Actinomycetota</taxon>
        <taxon>Actinomycetes</taxon>
        <taxon>Micrococcales</taxon>
        <taxon>Microbacteriaceae</taxon>
        <taxon>Leucobacter</taxon>
    </lineage>
</organism>
<protein>
    <recommendedName>
        <fullName evidence="4">DUF4190 domain-containing protein</fullName>
    </recommendedName>
</protein>
<feature type="transmembrane region" description="Helical" evidence="1">
    <location>
        <begin position="52"/>
        <end position="77"/>
    </location>
</feature>
<name>A0ABS1SSB4_9MICO</name>
<keyword evidence="1" id="KW-0812">Transmembrane</keyword>
<comment type="caution">
    <text evidence="2">The sequence shown here is derived from an EMBL/GenBank/DDBJ whole genome shotgun (WGS) entry which is preliminary data.</text>
</comment>
<evidence type="ECO:0000256" key="1">
    <source>
        <dbReference type="SAM" id="Phobius"/>
    </source>
</evidence>
<feature type="transmembrane region" description="Helical" evidence="1">
    <location>
        <begin position="6"/>
        <end position="31"/>
    </location>
</feature>
<keyword evidence="1" id="KW-1133">Transmembrane helix</keyword>
<dbReference type="Proteomes" id="UP001646141">
    <property type="component" value="Unassembled WGS sequence"/>
</dbReference>
<evidence type="ECO:0000313" key="3">
    <source>
        <dbReference type="Proteomes" id="UP001646141"/>
    </source>
</evidence>
<sequence length="78" mass="8152">MVGFVLGIASIVSSWTFIAPIAGLILSILALRRGTTERTLALWGVWLNSIMLAFTAIGILIGAVALGAGLLALPFAWL</sequence>
<dbReference type="EMBL" id="QYAD01000006">
    <property type="protein sequence ID" value="MBL3691051.1"/>
    <property type="molecule type" value="Genomic_DNA"/>
</dbReference>